<reference evidence="1" key="1">
    <citation type="submission" date="2014-11" db="EMBL/GenBank/DDBJ databases">
        <authorList>
            <person name="Amaro Gonzalez C."/>
        </authorList>
    </citation>
    <scope>NUCLEOTIDE SEQUENCE</scope>
</reference>
<accession>A0A0E9TYI6</accession>
<reference evidence="1" key="2">
    <citation type="journal article" date="2015" name="Fish Shellfish Immunol.">
        <title>Early steps in the European eel (Anguilla anguilla)-Vibrio vulnificus interaction in the gills: Role of the RtxA13 toxin.</title>
        <authorList>
            <person name="Callol A."/>
            <person name="Pajuelo D."/>
            <person name="Ebbesson L."/>
            <person name="Teles M."/>
            <person name="MacKenzie S."/>
            <person name="Amaro C."/>
        </authorList>
    </citation>
    <scope>NUCLEOTIDE SEQUENCE</scope>
</reference>
<protein>
    <submittedName>
        <fullName evidence="1">Uncharacterized protein</fullName>
    </submittedName>
</protein>
<organism evidence="1">
    <name type="scientific">Anguilla anguilla</name>
    <name type="common">European freshwater eel</name>
    <name type="synonym">Muraena anguilla</name>
    <dbReference type="NCBI Taxonomy" id="7936"/>
    <lineage>
        <taxon>Eukaryota</taxon>
        <taxon>Metazoa</taxon>
        <taxon>Chordata</taxon>
        <taxon>Craniata</taxon>
        <taxon>Vertebrata</taxon>
        <taxon>Euteleostomi</taxon>
        <taxon>Actinopterygii</taxon>
        <taxon>Neopterygii</taxon>
        <taxon>Teleostei</taxon>
        <taxon>Anguilliformes</taxon>
        <taxon>Anguillidae</taxon>
        <taxon>Anguilla</taxon>
    </lineage>
</organism>
<proteinExistence type="predicted"/>
<name>A0A0E9TYI6_ANGAN</name>
<dbReference type="EMBL" id="GBXM01050572">
    <property type="protein sequence ID" value="JAH58005.1"/>
    <property type="molecule type" value="Transcribed_RNA"/>
</dbReference>
<dbReference type="AlphaFoldDB" id="A0A0E9TYI6"/>
<evidence type="ECO:0000313" key="1">
    <source>
        <dbReference type="EMBL" id="JAH58005.1"/>
    </source>
</evidence>
<sequence length="58" mass="6532">MEPSLFPFCIINSGARSDLRLLKLVHSFLHEHLSQEDGDCDDKLIPKACPLGLSWHSL</sequence>